<evidence type="ECO:0000256" key="4">
    <source>
        <dbReference type="ARBA" id="ARBA00023315"/>
    </source>
</evidence>
<dbReference type="SUPFAM" id="SSF55729">
    <property type="entry name" value="Acyl-CoA N-acyltransferases (Nat)"/>
    <property type="match status" value="1"/>
</dbReference>
<evidence type="ECO:0000256" key="2">
    <source>
        <dbReference type="ARBA" id="ARBA00022649"/>
    </source>
</evidence>
<dbReference type="Proteomes" id="UP001462961">
    <property type="component" value="Unassembled WGS sequence"/>
</dbReference>
<proteinExistence type="predicted"/>
<evidence type="ECO:0000259" key="6">
    <source>
        <dbReference type="PROSITE" id="PS51186"/>
    </source>
</evidence>
<dbReference type="GO" id="GO:0016746">
    <property type="term" value="F:acyltransferase activity"/>
    <property type="evidence" value="ECO:0007669"/>
    <property type="project" value="UniProtKB-KW"/>
</dbReference>
<accession>A0ABV0ECI9</accession>
<keyword evidence="2" id="KW-1277">Toxin-antitoxin system</keyword>
<feature type="domain" description="N-acetyltransferase" evidence="6">
    <location>
        <begin position="6"/>
        <end position="163"/>
    </location>
</feature>
<keyword evidence="3 7" id="KW-0808">Transferase</keyword>
<evidence type="ECO:0000256" key="5">
    <source>
        <dbReference type="ARBA" id="ARBA00049880"/>
    </source>
</evidence>
<keyword evidence="8" id="KW-1185">Reference proteome</keyword>
<dbReference type="PROSITE" id="PS51186">
    <property type="entry name" value="GNAT"/>
    <property type="match status" value="1"/>
</dbReference>
<dbReference type="EC" id="2.3.1.-" evidence="7"/>
<dbReference type="InterPro" id="IPR000182">
    <property type="entry name" value="GNAT_dom"/>
</dbReference>
<protein>
    <submittedName>
        <fullName evidence="7">GNAT family N-acetyltransferase</fullName>
        <ecNumber evidence="7">2.3.1.-</ecNumber>
    </submittedName>
</protein>
<sequence length="168" mass="17660">MSGAPYAVVALKRTVTRGAFNSGVEPLDRYLHQRATQDTRGRVSSCFVALDGERIVGYYTLASASVALGDLPPALAQRLPRYPALPAVKMGRLAVDLAYRGQGLGAGLIADALARVLSAKIAARALLVDASSEAAADFYRHHGFIAFADALGVLFLPMENARAAAGCE</sequence>
<dbReference type="CDD" id="cd04301">
    <property type="entry name" value="NAT_SF"/>
    <property type="match status" value="1"/>
</dbReference>
<evidence type="ECO:0000313" key="8">
    <source>
        <dbReference type="Proteomes" id="UP001462961"/>
    </source>
</evidence>
<reference evidence="7 8" key="1">
    <citation type="submission" date="2024-01" db="EMBL/GenBank/DDBJ databases">
        <title>The diversity of rhizobia nodulating Mimosa spp. in eleven states of Brazil covering several biomes is determined by host plant, location, and edaphic factors.</title>
        <authorList>
            <person name="Rouws L."/>
            <person name="Barauna A."/>
            <person name="Beukes C."/>
            <person name="De Faria S.M."/>
            <person name="Gross E."/>
            <person name="Dos Reis Junior F.B."/>
            <person name="Simon M."/>
            <person name="Maluk M."/>
            <person name="Odee D.W."/>
            <person name="Kenicer G."/>
            <person name="Young J.P.W."/>
            <person name="Reis V.M."/>
            <person name="Zilli J."/>
            <person name="James E.K."/>
        </authorList>
    </citation>
    <scope>NUCLEOTIDE SEQUENCE [LARGE SCALE GENOMIC DNA]</scope>
    <source>
        <strain evidence="7 8">JHI1651</strain>
    </source>
</reference>
<organism evidence="7 8">
    <name type="scientific">Paraburkholderia caribensis</name>
    <dbReference type="NCBI Taxonomy" id="75105"/>
    <lineage>
        <taxon>Bacteria</taxon>
        <taxon>Pseudomonadati</taxon>
        <taxon>Pseudomonadota</taxon>
        <taxon>Betaproteobacteria</taxon>
        <taxon>Burkholderiales</taxon>
        <taxon>Burkholderiaceae</taxon>
        <taxon>Paraburkholderia</taxon>
    </lineage>
</organism>
<dbReference type="EMBL" id="JAYLVJ010000090">
    <property type="protein sequence ID" value="MEO1759800.1"/>
    <property type="molecule type" value="Genomic_DNA"/>
</dbReference>
<gene>
    <name evidence="7" type="ORF">VOI32_38790</name>
</gene>
<name>A0ABV0ECI9_9BURK</name>
<keyword evidence="1" id="KW-0678">Repressor</keyword>
<keyword evidence="4 7" id="KW-0012">Acyltransferase</keyword>
<dbReference type="Gene3D" id="3.40.630.30">
    <property type="match status" value="1"/>
</dbReference>
<evidence type="ECO:0000256" key="1">
    <source>
        <dbReference type="ARBA" id="ARBA00022491"/>
    </source>
</evidence>
<dbReference type="PANTHER" id="PTHR36449">
    <property type="entry name" value="ACETYLTRANSFERASE-RELATED"/>
    <property type="match status" value="1"/>
</dbReference>
<dbReference type="Pfam" id="PF13508">
    <property type="entry name" value="Acetyltransf_7"/>
    <property type="match status" value="1"/>
</dbReference>
<dbReference type="InterPro" id="IPR016181">
    <property type="entry name" value="Acyl_CoA_acyltransferase"/>
</dbReference>
<evidence type="ECO:0000256" key="3">
    <source>
        <dbReference type="ARBA" id="ARBA00022679"/>
    </source>
</evidence>
<evidence type="ECO:0000313" key="7">
    <source>
        <dbReference type="EMBL" id="MEO1759800.1"/>
    </source>
</evidence>
<dbReference type="PANTHER" id="PTHR36449:SF1">
    <property type="entry name" value="ACETYLTRANSFERASE"/>
    <property type="match status" value="1"/>
</dbReference>
<comment type="catalytic activity">
    <reaction evidence="5">
        <text>glycyl-tRNA(Gly) + acetyl-CoA = N-acetylglycyl-tRNA(Gly) + CoA + H(+)</text>
        <dbReference type="Rhea" id="RHEA:81867"/>
        <dbReference type="Rhea" id="RHEA-COMP:9683"/>
        <dbReference type="Rhea" id="RHEA-COMP:19766"/>
        <dbReference type="ChEBI" id="CHEBI:15378"/>
        <dbReference type="ChEBI" id="CHEBI:57287"/>
        <dbReference type="ChEBI" id="CHEBI:57288"/>
        <dbReference type="ChEBI" id="CHEBI:78522"/>
        <dbReference type="ChEBI" id="CHEBI:232036"/>
    </reaction>
</comment>
<dbReference type="RefSeq" id="WP_012406632.1">
    <property type="nucleotide sequence ID" value="NZ_JAKUCO010000028.1"/>
</dbReference>
<comment type="caution">
    <text evidence="7">The sequence shown here is derived from an EMBL/GenBank/DDBJ whole genome shotgun (WGS) entry which is preliminary data.</text>
</comment>